<evidence type="ECO:0000256" key="10">
    <source>
        <dbReference type="ARBA" id="ARBA00023316"/>
    </source>
</evidence>
<comment type="pathway">
    <text evidence="11">Cell wall biogenesis; peptidoglycan biosynthesis.</text>
</comment>
<name>A0ABU3CQT8_9FLAO</name>
<dbReference type="InterPro" id="IPR023346">
    <property type="entry name" value="Lysozyme-like_dom_sf"/>
</dbReference>
<dbReference type="Pfam" id="PF00912">
    <property type="entry name" value="Transgly"/>
    <property type="match status" value="1"/>
</dbReference>
<feature type="domain" description="Glycosyl transferase family 51" evidence="12">
    <location>
        <begin position="48"/>
        <end position="214"/>
    </location>
</feature>
<organism evidence="13 14">
    <name type="scientific">Autumnicola edwardsiae</name>
    <dbReference type="NCBI Taxonomy" id="3075594"/>
    <lineage>
        <taxon>Bacteria</taxon>
        <taxon>Pseudomonadati</taxon>
        <taxon>Bacteroidota</taxon>
        <taxon>Flavobacteriia</taxon>
        <taxon>Flavobacteriales</taxon>
        <taxon>Flavobacteriaceae</taxon>
        <taxon>Autumnicola</taxon>
    </lineage>
</organism>
<keyword evidence="5 11" id="KW-0812">Transmembrane</keyword>
<dbReference type="InterPro" id="IPR011812">
    <property type="entry name" value="Pep_trsgly"/>
</dbReference>
<accession>A0ABU3CQT8</accession>
<dbReference type="Gene3D" id="1.10.3810.10">
    <property type="entry name" value="Biosynthetic peptidoglycan transglycosylase-like"/>
    <property type="match status" value="1"/>
</dbReference>
<evidence type="ECO:0000256" key="5">
    <source>
        <dbReference type="ARBA" id="ARBA00022692"/>
    </source>
</evidence>
<dbReference type="NCBIfam" id="TIGR02070">
    <property type="entry name" value="mono_pep_trsgly"/>
    <property type="match status" value="1"/>
</dbReference>
<evidence type="ECO:0000256" key="6">
    <source>
        <dbReference type="ARBA" id="ARBA00022960"/>
    </source>
</evidence>
<dbReference type="InterPro" id="IPR001264">
    <property type="entry name" value="Glyco_trans_51"/>
</dbReference>
<keyword evidence="7 11" id="KW-0573">Peptidoglycan synthesis</keyword>
<dbReference type="PANTHER" id="PTHR30400">
    <property type="entry name" value="MONOFUNCTIONAL BIOSYNTHETIC PEPTIDOGLYCAN TRANSGLYCOSYLASE"/>
    <property type="match status" value="1"/>
</dbReference>
<dbReference type="GO" id="GO:0016757">
    <property type="term" value="F:glycosyltransferase activity"/>
    <property type="evidence" value="ECO:0007669"/>
    <property type="project" value="UniProtKB-KW"/>
</dbReference>
<comment type="catalytic activity">
    <reaction evidence="11">
        <text>[GlcNAc-(1-&gt;4)-Mur2Ac(oyl-L-Ala-gamma-D-Glu-L-Lys-D-Ala-D-Ala)](n)-di-trans,octa-cis-undecaprenyl diphosphate + beta-D-GlcNAc-(1-&gt;4)-Mur2Ac(oyl-L-Ala-gamma-D-Glu-L-Lys-D-Ala-D-Ala)-di-trans,octa-cis-undecaprenyl diphosphate = [GlcNAc-(1-&gt;4)-Mur2Ac(oyl-L-Ala-gamma-D-Glu-L-Lys-D-Ala-D-Ala)](n+1)-di-trans,octa-cis-undecaprenyl diphosphate + di-trans,octa-cis-undecaprenyl diphosphate + H(+)</text>
        <dbReference type="Rhea" id="RHEA:23708"/>
        <dbReference type="Rhea" id="RHEA-COMP:9602"/>
        <dbReference type="Rhea" id="RHEA-COMP:9603"/>
        <dbReference type="ChEBI" id="CHEBI:15378"/>
        <dbReference type="ChEBI" id="CHEBI:58405"/>
        <dbReference type="ChEBI" id="CHEBI:60033"/>
        <dbReference type="ChEBI" id="CHEBI:78435"/>
        <dbReference type="EC" id="2.4.99.28"/>
    </reaction>
</comment>
<dbReference type="RefSeq" id="WP_311482841.1">
    <property type="nucleotide sequence ID" value="NZ_JAVRHP010000002.1"/>
</dbReference>
<evidence type="ECO:0000256" key="7">
    <source>
        <dbReference type="ARBA" id="ARBA00022984"/>
    </source>
</evidence>
<comment type="subcellular location">
    <subcellularLocation>
        <location evidence="11">Cell membrane</location>
        <topology evidence="11">Single-pass membrane protein</topology>
    </subcellularLocation>
</comment>
<evidence type="ECO:0000313" key="14">
    <source>
        <dbReference type="Proteomes" id="UP001248819"/>
    </source>
</evidence>
<evidence type="ECO:0000256" key="4">
    <source>
        <dbReference type="ARBA" id="ARBA00022679"/>
    </source>
</evidence>
<keyword evidence="9 11" id="KW-0472">Membrane</keyword>
<protein>
    <recommendedName>
        <fullName evidence="11">Biosynthetic peptidoglycan transglycosylase</fullName>
        <ecNumber evidence="11">2.4.99.28</ecNumber>
    </recommendedName>
    <alternativeName>
        <fullName evidence="11">Glycan polymerase</fullName>
    </alternativeName>
    <alternativeName>
        <fullName evidence="11">Peptidoglycan glycosyltransferase MtgA</fullName>
        <shortName evidence="11">PGT</shortName>
    </alternativeName>
</protein>
<feature type="transmembrane region" description="Helical" evidence="11">
    <location>
        <begin position="12"/>
        <end position="30"/>
    </location>
</feature>
<keyword evidence="2" id="KW-0997">Cell inner membrane</keyword>
<keyword evidence="8 11" id="KW-1133">Transmembrane helix</keyword>
<proteinExistence type="inferred from homology"/>
<keyword evidence="10 11" id="KW-0961">Cell wall biogenesis/degradation</keyword>
<keyword evidence="3 11" id="KW-0328">Glycosyltransferase</keyword>
<evidence type="ECO:0000256" key="9">
    <source>
        <dbReference type="ARBA" id="ARBA00023136"/>
    </source>
</evidence>
<evidence type="ECO:0000256" key="8">
    <source>
        <dbReference type="ARBA" id="ARBA00022989"/>
    </source>
</evidence>
<evidence type="ECO:0000256" key="11">
    <source>
        <dbReference type="HAMAP-Rule" id="MF_00766"/>
    </source>
</evidence>
<keyword evidence="1 11" id="KW-1003">Cell membrane</keyword>
<keyword evidence="6 11" id="KW-0133">Cell shape</keyword>
<evidence type="ECO:0000256" key="2">
    <source>
        <dbReference type="ARBA" id="ARBA00022519"/>
    </source>
</evidence>
<evidence type="ECO:0000256" key="1">
    <source>
        <dbReference type="ARBA" id="ARBA00022475"/>
    </source>
</evidence>
<sequence length="223" mass="25994">MIKKIFRFILKLIGILFLFSIFMVILYKWVPVPFTPLMAIRYFENPQEDIRHDWVEMEEISQNLQLAVIASEDQNFPTHNGFDMEAIEKAIENNKKGKRVRGASTISQQTAKNVFLWPQRSWLRKGFEVYFTFLIEIFWSKERILEVYLNSIEMGKSIYGAEAAAQAWFNKSATGLSQYEAAAIAAILPNPRQYSANPASNYIQQRKSWIVRQMNNLGRLNLE</sequence>
<evidence type="ECO:0000313" key="13">
    <source>
        <dbReference type="EMBL" id="MDT0648661.1"/>
    </source>
</evidence>
<dbReference type="PANTHER" id="PTHR30400:SF0">
    <property type="entry name" value="BIOSYNTHETIC PEPTIDOGLYCAN TRANSGLYCOSYLASE"/>
    <property type="match status" value="1"/>
</dbReference>
<evidence type="ECO:0000259" key="12">
    <source>
        <dbReference type="Pfam" id="PF00912"/>
    </source>
</evidence>
<dbReference type="HAMAP" id="MF_00766">
    <property type="entry name" value="PGT_MtgA"/>
    <property type="match status" value="1"/>
</dbReference>
<dbReference type="EC" id="2.4.99.28" evidence="11"/>
<dbReference type="Proteomes" id="UP001248819">
    <property type="component" value="Unassembled WGS sequence"/>
</dbReference>
<gene>
    <name evidence="11 13" type="primary">mtgA</name>
    <name evidence="13" type="ORF">RM529_00795</name>
</gene>
<comment type="caution">
    <text evidence="13">The sequence shown here is derived from an EMBL/GenBank/DDBJ whole genome shotgun (WGS) entry which is preliminary data.</text>
</comment>
<evidence type="ECO:0000256" key="3">
    <source>
        <dbReference type="ARBA" id="ARBA00022676"/>
    </source>
</evidence>
<comment type="function">
    <text evidence="11">Peptidoglycan polymerase that catalyzes glycan chain elongation from lipid-linked precursors.</text>
</comment>
<reference evidence="13 14" key="1">
    <citation type="submission" date="2023-09" db="EMBL/GenBank/DDBJ databases">
        <authorList>
            <person name="Rey-Velasco X."/>
        </authorList>
    </citation>
    <scope>NUCLEOTIDE SEQUENCE [LARGE SCALE GENOMIC DNA]</scope>
    <source>
        <strain evidence="13 14">F297</strain>
    </source>
</reference>
<keyword evidence="4 11" id="KW-0808">Transferase</keyword>
<dbReference type="InterPro" id="IPR036950">
    <property type="entry name" value="PBP_transglycosylase"/>
</dbReference>
<comment type="similarity">
    <text evidence="11">Belongs to the glycosyltransferase 51 family.</text>
</comment>
<dbReference type="SUPFAM" id="SSF53955">
    <property type="entry name" value="Lysozyme-like"/>
    <property type="match status" value="1"/>
</dbReference>
<keyword evidence="14" id="KW-1185">Reference proteome</keyword>
<dbReference type="EMBL" id="JAVRHP010000002">
    <property type="protein sequence ID" value="MDT0648661.1"/>
    <property type="molecule type" value="Genomic_DNA"/>
</dbReference>